<organism evidence="16 17">
    <name type="scientific">Dinothrombium tinctorium</name>
    <dbReference type="NCBI Taxonomy" id="1965070"/>
    <lineage>
        <taxon>Eukaryota</taxon>
        <taxon>Metazoa</taxon>
        <taxon>Ecdysozoa</taxon>
        <taxon>Arthropoda</taxon>
        <taxon>Chelicerata</taxon>
        <taxon>Arachnida</taxon>
        <taxon>Acari</taxon>
        <taxon>Acariformes</taxon>
        <taxon>Trombidiformes</taxon>
        <taxon>Prostigmata</taxon>
        <taxon>Anystina</taxon>
        <taxon>Parasitengona</taxon>
        <taxon>Trombidioidea</taxon>
        <taxon>Trombidiidae</taxon>
        <taxon>Dinothrombium</taxon>
    </lineage>
</organism>
<name>A0A443RDR5_9ACAR</name>
<dbReference type="FunFam" id="3.90.70.10:FF:000010">
    <property type="entry name" value="Calpain 15"/>
    <property type="match status" value="1"/>
</dbReference>
<keyword evidence="3 11" id="KW-0645">Protease</keyword>
<dbReference type="SUPFAM" id="SSF90209">
    <property type="entry name" value="Ran binding protein zinc finger-like"/>
    <property type="match status" value="2"/>
</dbReference>
<keyword evidence="9" id="KW-0862">Zinc</keyword>
<evidence type="ECO:0000259" key="14">
    <source>
        <dbReference type="PROSITE" id="PS50199"/>
    </source>
</evidence>
<dbReference type="GO" id="GO:0005737">
    <property type="term" value="C:cytoplasm"/>
    <property type="evidence" value="ECO:0007669"/>
    <property type="project" value="TreeGrafter"/>
</dbReference>
<dbReference type="CDD" id="cd00044">
    <property type="entry name" value="CysPc"/>
    <property type="match status" value="1"/>
</dbReference>
<dbReference type="GO" id="GO:0008270">
    <property type="term" value="F:zinc ion binding"/>
    <property type="evidence" value="ECO:0007669"/>
    <property type="project" value="UniProtKB-KW"/>
</dbReference>
<dbReference type="Gene3D" id="3.90.70.10">
    <property type="entry name" value="Cysteine proteinases"/>
    <property type="match status" value="1"/>
</dbReference>
<dbReference type="InterPro" id="IPR022684">
    <property type="entry name" value="Calpain_cysteine_protease"/>
</dbReference>
<evidence type="ECO:0000259" key="15">
    <source>
        <dbReference type="PROSITE" id="PS50203"/>
    </source>
</evidence>
<dbReference type="PANTHER" id="PTHR10183:SF382">
    <property type="entry name" value="CALPAIN-15"/>
    <property type="match status" value="1"/>
</dbReference>
<dbReference type="STRING" id="1965070.A0A443RDR5"/>
<dbReference type="Gene3D" id="4.10.1060.10">
    <property type="entry name" value="Zinc finger, RanBP2-type"/>
    <property type="match status" value="1"/>
</dbReference>
<evidence type="ECO:0000256" key="5">
    <source>
        <dbReference type="ARBA" id="ARBA00022737"/>
    </source>
</evidence>
<dbReference type="SMART" id="SM00547">
    <property type="entry name" value="ZnF_RBZ"/>
    <property type="match status" value="3"/>
</dbReference>
<keyword evidence="4" id="KW-0479">Metal-binding</keyword>
<evidence type="ECO:0000256" key="4">
    <source>
        <dbReference type="ARBA" id="ARBA00022723"/>
    </source>
</evidence>
<feature type="domain" description="Calpain catalytic" evidence="15">
    <location>
        <begin position="241"/>
        <end position="548"/>
    </location>
</feature>
<keyword evidence="8 11" id="KW-0788">Thiol protease</keyword>
<evidence type="ECO:0000256" key="9">
    <source>
        <dbReference type="ARBA" id="ARBA00022833"/>
    </source>
</evidence>
<dbReference type="PROSITE" id="PS00139">
    <property type="entry name" value="THIOL_PROTEASE_CYS"/>
    <property type="match status" value="1"/>
</dbReference>
<dbReference type="SUPFAM" id="SSF54001">
    <property type="entry name" value="Cysteine proteinases"/>
    <property type="match status" value="1"/>
</dbReference>
<dbReference type="InterPro" id="IPR036443">
    <property type="entry name" value="Znf_RanBP2_sf"/>
</dbReference>
<dbReference type="GO" id="GO:0004198">
    <property type="term" value="F:calcium-dependent cysteine-type endopeptidase activity"/>
    <property type="evidence" value="ECO:0007669"/>
    <property type="project" value="InterPro"/>
</dbReference>
<dbReference type="PROSITE" id="PS50199">
    <property type="entry name" value="ZF_RANBP2_2"/>
    <property type="match status" value="3"/>
</dbReference>
<evidence type="ECO:0000313" key="16">
    <source>
        <dbReference type="EMBL" id="RWS13425.1"/>
    </source>
</evidence>
<feature type="domain" description="RanBP2-type" evidence="14">
    <location>
        <begin position="149"/>
        <end position="181"/>
    </location>
</feature>
<dbReference type="InterPro" id="IPR001300">
    <property type="entry name" value="Peptidase_C2_calpain_cat"/>
</dbReference>
<dbReference type="InterPro" id="IPR000169">
    <property type="entry name" value="Pept_cys_AS"/>
</dbReference>
<dbReference type="Pfam" id="PF00648">
    <property type="entry name" value="Peptidase_C2"/>
    <property type="match status" value="1"/>
</dbReference>
<protein>
    <submittedName>
        <fullName evidence="16">Calcium-dependent cysteine protease-like protein</fullName>
    </submittedName>
</protein>
<dbReference type="EMBL" id="NCKU01000994">
    <property type="protein sequence ID" value="RWS13425.1"/>
    <property type="molecule type" value="Genomic_DNA"/>
</dbReference>
<evidence type="ECO:0000256" key="6">
    <source>
        <dbReference type="ARBA" id="ARBA00022771"/>
    </source>
</evidence>
<dbReference type="SMART" id="SM00230">
    <property type="entry name" value="CysPc"/>
    <property type="match status" value="1"/>
</dbReference>
<feature type="region of interest" description="Disordered" evidence="13">
    <location>
        <begin position="1"/>
        <end position="29"/>
    </location>
</feature>
<gene>
    <name evidence="16" type="ORF">B4U79_13388</name>
</gene>
<reference evidence="16 17" key="1">
    <citation type="journal article" date="2018" name="Gigascience">
        <title>Genomes of trombidid mites reveal novel predicted allergens and laterally-transferred genes associated with secondary metabolism.</title>
        <authorList>
            <person name="Dong X."/>
            <person name="Chaisiri K."/>
            <person name="Xia D."/>
            <person name="Armstrong S.D."/>
            <person name="Fang Y."/>
            <person name="Donnelly M.J."/>
            <person name="Kadowaki T."/>
            <person name="McGarry J.W."/>
            <person name="Darby A.C."/>
            <person name="Makepeace B.L."/>
        </authorList>
    </citation>
    <scope>NUCLEOTIDE SEQUENCE [LARGE SCALE GENOMIC DNA]</scope>
    <source>
        <strain evidence="16">UoL-WK</strain>
    </source>
</reference>
<keyword evidence="17" id="KW-1185">Reference proteome</keyword>
<feature type="non-terminal residue" evidence="16">
    <location>
        <position position="1"/>
    </location>
</feature>
<feature type="domain" description="RanBP2-type" evidence="14">
    <location>
        <begin position="83"/>
        <end position="112"/>
    </location>
</feature>
<dbReference type="AlphaFoldDB" id="A0A443RDR5"/>
<feature type="domain" description="RanBP2-type" evidence="14">
    <location>
        <begin position="42"/>
        <end position="71"/>
    </location>
</feature>
<feature type="active site" evidence="10 11">
    <location>
        <position position="492"/>
    </location>
</feature>
<dbReference type="Gene3D" id="2.30.30.380">
    <property type="entry name" value="Zn-finger domain of Sec23/24"/>
    <property type="match status" value="2"/>
</dbReference>
<evidence type="ECO:0000256" key="1">
    <source>
        <dbReference type="ARBA" id="ARBA00007623"/>
    </source>
</evidence>
<evidence type="ECO:0000256" key="3">
    <source>
        <dbReference type="ARBA" id="ARBA00022670"/>
    </source>
</evidence>
<sequence length="824" mass="92756">RDDHCERAESSERTVSSRWPSSRGEMDAVMNSNRLPPFASLASDKWSCVKCTLINANSDSLCIACGGSRVNSTTPKQYLTLKPEESWECVKCTLRNPKQADKCEACDSRRPTTEHDVELPLDNATDAILFQRLSSAASSLMYEIFRRDSAGNRTHWECSSCTYINPFTRYRCEMCQQARSILTLRPGTANRGRPPSGYRSNAGQMCYGESELMEDLRKVEESEARDRCQNIVKFCRSNNISFVDDSFPPLPKSLYYNTEEHESDRTVAQWLRVCDTKCSPSLANVKWAVFRTPLPSDISQGVLGNCWLLSALAVLAERPDLVKKVMVTRELCPEGAYQIRLCKDGKWTTVLVDDLLPCNSRGHLVYSQAKRKQLWVPLIEKAVAKLYGCYEALVSGRSIEGLSTLTGAPCESIPLQPSSFTPQDEGIIDEDLIWAKLLSSRAAGFLMGASCGGGNMQVNESEYHSMGLRPRHAYSVLDVQDYEGLRLVRLRNPWGHFSWKGDWSDNCSLWTNTLRNKLMPHGADDGLFWMSFQDMLKYFDSIDVCKVRSDWNEIRVEGVLPPFADKENLALILLNVFEATEIEFSLFQENQRNTEKSQRSQLDLCILLFRTSNPSSSQLGNLIKHSRRQVHGFVGCHAMLESGLYIVVCLAFNHWHTTFNNADQYPKFLLAIHSSKRSIVETIPPPSFILADAIIKLTLCKGQRHEGREGMTAYYLTKGWAGLVVVVENRLSDRRIQVICDCSESVNVVSTRAALKTIDSIPPRHRQVIIILTQLEGVGGFSIAHRLTHRVSQKSGLHDWGPPGTNHVPVLEPEVFGLHAPRPL</sequence>
<evidence type="ECO:0000313" key="17">
    <source>
        <dbReference type="Proteomes" id="UP000285301"/>
    </source>
</evidence>
<dbReference type="InterPro" id="IPR001876">
    <property type="entry name" value="Znf_RanBP2"/>
</dbReference>
<evidence type="ECO:0000256" key="13">
    <source>
        <dbReference type="SAM" id="MobiDB-lite"/>
    </source>
</evidence>
<proteinExistence type="inferred from homology"/>
<evidence type="ECO:0000256" key="7">
    <source>
        <dbReference type="ARBA" id="ARBA00022801"/>
    </source>
</evidence>
<dbReference type="PANTHER" id="PTHR10183">
    <property type="entry name" value="CALPAIN"/>
    <property type="match status" value="1"/>
</dbReference>
<keyword evidence="7 11" id="KW-0378">Hydrolase</keyword>
<feature type="compositionally biased region" description="Basic and acidic residues" evidence="13">
    <location>
        <begin position="1"/>
        <end position="12"/>
    </location>
</feature>
<evidence type="ECO:0000256" key="11">
    <source>
        <dbReference type="PROSITE-ProRule" id="PRU00239"/>
    </source>
</evidence>
<feature type="active site" evidence="10 11">
    <location>
        <position position="472"/>
    </location>
</feature>
<evidence type="ECO:0000256" key="2">
    <source>
        <dbReference type="ARBA" id="ARBA00022553"/>
    </source>
</evidence>
<comment type="caution">
    <text evidence="16">The sequence shown here is derived from an EMBL/GenBank/DDBJ whole genome shotgun (WGS) entry which is preliminary data.</text>
</comment>
<keyword evidence="2" id="KW-0597">Phosphoprotein</keyword>
<dbReference type="Proteomes" id="UP000285301">
    <property type="component" value="Unassembled WGS sequence"/>
</dbReference>
<dbReference type="PROSITE" id="PS01358">
    <property type="entry name" value="ZF_RANBP2_1"/>
    <property type="match status" value="2"/>
</dbReference>
<evidence type="ECO:0000256" key="12">
    <source>
        <dbReference type="PROSITE-ProRule" id="PRU00322"/>
    </source>
</evidence>
<evidence type="ECO:0000256" key="10">
    <source>
        <dbReference type="PIRSR" id="PIRSR622684-1"/>
    </source>
</evidence>
<comment type="similarity">
    <text evidence="1">Belongs to the peptidase C2 family.</text>
</comment>
<dbReference type="PRINTS" id="PR00704">
    <property type="entry name" value="CALPAIN"/>
</dbReference>
<dbReference type="Pfam" id="PF00641">
    <property type="entry name" value="Zn_ribbon_RanBP"/>
    <property type="match status" value="3"/>
</dbReference>
<keyword evidence="6 12" id="KW-0863">Zinc-finger</keyword>
<dbReference type="PROSITE" id="PS50203">
    <property type="entry name" value="CALPAIN_CAT"/>
    <property type="match status" value="1"/>
</dbReference>
<dbReference type="GO" id="GO:0006508">
    <property type="term" value="P:proteolysis"/>
    <property type="evidence" value="ECO:0007669"/>
    <property type="project" value="UniProtKB-KW"/>
</dbReference>
<feature type="active site" evidence="10 11">
    <location>
        <position position="306"/>
    </location>
</feature>
<dbReference type="InterPro" id="IPR038765">
    <property type="entry name" value="Papain-like_cys_pep_sf"/>
</dbReference>
<evidence type="ECO:0000256" key="8">
    <source>
        <dbReference type="ARBA" id="ARBA00022807"/>
    </source>
</evidence>
<keyword evidence="5" id="KW-0677">Repeat</keyword>
<accession>A0A443RDR5</accession>
<dbReference type="OrthoDB" id="424753at2759"/>